<organism evidence="13 14">
    <name type="scientific">Henosepilachna vigintioctopunctata</name>
    <dbReference type="NCBI Taxonomy" id="420089"/>
    <lineage>
        <taxon>Eukaryota</taxon>
        <taxon>Metazoa</taxon>
        <taxon>Ecdysozoa</taxon>
        <taxon>Arthropoda</taxon>
        <taxon>Hexapoda</taxon>
        <taxon>Insecta</taxon>
        <taxon>Pterygota</taxon>
        <taxon>Neoptera</taxon>
        <taxon>Endopterygota</taxon>
        <taxon>Coleoptera</taxon>
        <taxon>Polyphaga</taxon>
        <taxon>Cucujiformia</taxon>
        <taxon>Coccinelloidea</taxon>
        <taxon>Coccinellidae</taxon>
        <taxon>Epilachninae</taxon>
        <taxon>Epilachnini</taxon>
        <taxon>Henosepilachna</taxon>
    </lineage>
</organism>
<comment type="similarity">
    <text evidence="2">Belongs to the MGMT family.</text>
</comment>
<keyword evidence="6" id="KW-0808">Transferase</keyword>
<evidence type="ECO:0000256" key="10">
    <source>
        <dbReference type="ARBA" id="ARBA00031621"/>
    </source>
</evidence>
<name>A0AAW1U097_9CUCU</name>
<evidence type="ECO:0000256" key="7">
    <source>
        <dbReference type="ARBA" id="ARBA00022763"/>
    </source>
</evidence>
<evidence type="ECO:0000256" key="9">
    <source>
        <dbReference type="ARBA" id="ARBA00030795"/>
    </source>
</evidence>
<evidence type="ECO:0000256" key="4">
    <source>
        <dbReference type="ARBA" id="ARBA00015377"/>
    </source>
</evidence>
<dbReference type="GO" id="GO:0003908">
    <property type="term" value="F:methylated-DNA-[protein]-cysteine S-methyltransferase activity"/>
    <property type="evidence" value="ECO:0007669"/>
    <property type="project" value="UniProtKB-EC"/>
</dbReference>
<evidence type="ECO:0000256" key="2">
    <source>
        <dbReference type="ARBA" id="ARBA00008711"/>
    </source>
</evidence>
<comment type="catalytic activity">
    <reaction evidence="11">
        <text>a 6-O-methyl-2'-deoxyguanosine in DNA + L-cysteinyl-[protein] = S-methyl-L-cysteinyl-[protein] + a 2'-deoxyguanosine in DNA</text>
        <dbReference type="Rhea" id="RHEA:24000"/>
        <dbReference type="Rhea" id="RHEA-COMP:10131"/>
        <dbReference type="Rhea" id="RHEA-COMP:10132"/>
        <dbReference type="Rhea" id="RHEA-COMP:11367"/>
        <dbReference type="Rhea" id="RHEA-COMP:11368"/>
        <dbReference type="ChEBI" id="CHEBI:29950"/>
        <dbReference type="ChEBI" id="CHEBI:82612"/>
        <dbReference type="ChEBI" id="CHEBI:85445"/>
        <dbReference type="ChEBI" id="CHEBI:85448"/>
        <dbReference type="EC" id="2.1.1.63"/>
    </reaction>
</comment>
<reference evidence="13 14" key="1">
    <citation type="submission" date="2023-03" db="EMBL/GenBank/DDBJ databases">
        <title>Genome insight into feeding habits of ladybird beetles.</title>
        <authorList>
            <person name="Li H.-S."/>
            <person name="Huang Y.-H."/>
            <person name="Pang H."/>
        </authorList>
    </citation>
    <scope>NUCLEOTIDE SEQUENCE [LARGE SCALE GENOMIC DNA]</scope>
    <source>
        <strain evidence="13">SYSU_2023b</strain>
        <tissue evidence="13">Whole body</tissue>
    </source>
</reference>
<evidence type="ECO:0000256" key="5">
    <source>
        <dbReference type="ARBA" id="ARBA00022603"/>
    </source>
</evidence>
<keyword evidence="5" id="KW-0489">Methyltransferase</keyword>
<dbReference type="InterPro" id="IPR036217">
    <property type="entry name" value="MethylDNA_cys_MeTrfase_DNAb"/>
</dbReference>
<dbReference type="EC" id="2.1.1.63" evidence="3"/>
<comment type="catalytic activity">
    <reaction evidence="1">
        <text>a 4-O-methyl-thymidine in DNA + L-cysteinyl-[protein] = a thymidine in DNA + S-methyl-L-cysteinyl-[protein]</text>
        <dbReference type="Rhea" id="RHEA:53428"/>
        <dbReference type="Rhea" id="RHEA-COMP:10131"/>
        <dbReference type="Rhea" id="RHEA-COMP:10132"/>
        <dbReference type="Rhea" id="RHEA-COMP:13555"/>
        <dbReference type="Rhea" id="RHEA-COMP:13556"/>
        <dbReference type="ChEBI" id="CHEBI:29950"/>
        <dbReference type="ChEBI" id="CHEBI:82612"/>
        <dbReference type="ChEBI" id="CHEBI:137386"/>
        <dbReference type="ChEBI" id="CHEBI:137387"/>
        <dbReference type="EC" id="2.1.1.63"/>
    </reaction>
</comment>
<dbReference type="InterPro" id="IPR001497">
    <property type="entry name" value="MethylDNA_cys_MeTrfase_AS"/>
</dbReference>
<gene>
    <name evidence="13" type="ORF">WA026_012618</name>
</gene>
<feature type="domain" description="Methylated-DNA-[protein]-cysteine S-methyltransferase DNA binding" evidence="12">
    <location>
        <begin position="99"/>
        <end position="178"/>
    </location>
</feature>
<comment type="caution">
    <text evidence="13">The sequence shown here is derived from an EMBL/GenBank/DDBJ whole genome shotgun (WGS) entry which is preliminary data.</text>
</comment>
<protein>
    <recommendedName>
        <fullName evidence="4">Methylated-DNA--protein-cysteine methyltransferase</fullName>
        <ecNumber evidence="3">2.1.1.63</ecNumber>
    </recommendedName>
    <alternativeName>
        <fullName evidence="9">6-O-methylguanine-DNA methyltransferase</fullName>
    </alternativeName>
    <alternativeName>
        <fullName evidence="10">O-6-methylguanine-DNA-alkyltransferase</fullName>
    </alternativeName>
</protein>
<dbReference type="SUPFAM" id="SSF46767">
    <property type="entry name" value="Methylated DNA-protein cysteine methyltransferase, C-terminal domain"/>
    <property type="match status" value="1"/>
</dbReference>
<dbReference type="EMBL" id="JARQZJ010000036">
    <property type="protein sequence ID" value="KAK9876319.1"/>
    <property type="molecule type" value="Genomic_DNA"/>
</dbReference>
<dbReference type="PROSITE" id="PS00374">
    <property type="entry name" value="MGMT"/>
    <property type="match status" value="1"/>
</dbReference>
<dbReference type="Pfam" id="PF01035">
    <property type="entry name" value="DNA_binding_1"/>
    <property type="match status" value="1"/>
</dbReference>
<dbReference type="GO" id="GO:0032259">
    <property type="term" value="P:methylation"/>
    <property type="evidence" value="ECO:0007669"/>
    <property type="project" value="UniProtKB-KW"/>
</dbReference>
<evidence type="ECO:0000313" key="13">
    <source>
        <dbReference type="EMBL" id="KAK9876319.1"/>
    </source>
</evidence>
<keyword evidence="7" id="KW-0227">DNA damage</keyword>
<dbReference type="Gene3D" id="1.10.10.10">
    <property type="entry name" value="Winged helix-like DNA-binding domain superfamily/Winged helix DNA-binding domain"/>
    <property type="match status" value="1"/>
</dbReference>
<sequence>MTRVNIVDSSNSKEDEEFIYGVGASEFGQIFLLIDESEVVWYSAFADNINAVTSELNKVKTIWPKASISENNDKIQEIVSIKIFANNTNCLEVKLKGTDFQIAVWKAIANLKEGATASYEDIAKAIGNPKAIRAVASAVTNNKVAYLIPCHRVISKSGGLSKYKWGGQRKMKLLSYEKAI</sequence>
<evidence type="ECO:0000256" key="11">
    <source>
        <dbReference type="ARBA" id="ARBA00049348"/>
    </source>
</evidence>
<dbReference type="AlphaFoldDB" id="A0AAW1U097"/>
<dbReference type="InterPro" id="IPR036388">
    <property type="entry name" value="WH-like_DNA-bd_sf"/>
</dbReference>
<dbReference type="Proteomes" id="UP001431783">
    <property type="component" value="Unassembled WGS sequence"/>
</dbReference>
<dbReference type="InterPro" id="IPR014048">
    <property type="entry name" value="MethylDNA_cys_MeTrfase_DNA-bd"/>
</dbReference>
<keyword evidence="14" id="KW-1185">Reference proteome</keyword>
<dbReference type="PANTHER" id="PTHR10815">
    <property type="entry name" value="METHYLATED-DNA--PROTEIN-CYSTEINE METHYLTRANSFERASE"/>
    <property type="match status" value="1"/>
</dbReference>
<evidence type="ECO:0000256" key="3">
    <source>
        <dbReference type="ARBA" id="ARBA00011918"/>
    </source>
</evidence>
<dbReference type="PANTHER" id="PTHR10815:SF13">
    <property type="entry name" value="METHYLATED-DNA--PROTEIN-CYSTEINE METHYLTRANSFERASE"/>
    <property type="match status" value="1"/>
</dbReference>
<dbReference type="NCBIfam" id="TIGR00589">
    <property type="entry name" value="ogt"/>
    <property type="match status" value="1"/>
</dbReference>
<keyword evidence="8" id="KW-0234">DNA repair</keyword>
<evidence type="ECO:0000256" key="1">
    <source>
        <dbReference type="ARBA" id="ARBA00001286"/>
    </source>
</evidence>
<dbReference type="FunFam" id="1.10.10.10:FF:000214">
    <property type="entry name" value="Methylated-DNA--protein-cysteine methyltransferase"/>
    <property type="match status" value="1"/>
</dbReference>
<evidence type="ECO:0000256" key="8">
    <source>
        <dbReference type="ARBA" id="ARBA00023204"/>
    </source>
</evidence>
<evidence type="ECO:0000256" key="6">
    <source>
        <dbReference type="ARBA" id="ARBA00022679"/>
    </source>
</evidence>
<accession>A0AAW1U097</accession>
<dbReference type="CDD" id="cd06445">
    <property type="entry name" value="ATase"/>
    <property type="match status" value="1"/>
</dbReference>
<evidence type="ECO:0000313" key="14">
    <source>
        <dbReference type="Proteomes" id="UP001431783"/>
    </source>
</evidence>
<dbReference type="GO" id="GO:0006281">
    <property type="term" value="P:DNA repair"/>
    <property type="evidence" value="ECO:0007669"/>
    <property type="project" value="UniProtKB-KW"/>
</dbReference>
<evidence type="ECO:0000259" key="12">
    <source>
        <dbReference type="Pfam" id="PF01035"/>
    </source>
</evidence>
<proteinExistence type="inferred from homology"/>